<evidence type="ECO:0000259" key="5">
    <source>
        <dbReference type="PROSITE" id="PS50808"/>
    </source>
</evidence>
<gene>
    <name evidence="6" type="primary">SI:DKEYP-106C3.2</name>
</gene>
<reference evidence="6" key="2">
    <citation type="submission" date="2016-06" db="EMBL/GenBank/DDBJ databases">
        <title>The genome of a short-lived fish provides insights into sex chromosome evolution and the genetic control of aging.</title>
        <authorList>
            <person name="Reichwald K."/>
            <person name="Felder M."/>
            <person name="Petzold A."/>
            <person name="Koch P."/>
            <person name="Groth M."/>
            <person name="Platzer M."/>
        </authorList>
    </citation>
    <scope>NUCLEOTIDE SEQUENCE</scope>
    <source>
        <tissue evidence="6">Brain</tissue>
    </source>
</reference>
<dbReference type="EMBL" id="HAED01006459">
    <property type="protein sequence ID" value="SBQ92500.1"/>
    <property type="molecule type" value="Transcribed_RNA"/>
</dbReference>
<dbReference type="GO" id="GO:0008270">
    <property type="term" value="F:zinc ion binding"/>
    <property type="evidence" value="ECO:0007669"/>
    <property type="project" value="UniProtKB-KW"/>
</dbReference>
<evidence type="ECO:0000256" key="2">
    <source>
        <dbReference type="ARBA" id="ARBA00022771"/>
    </source>
</evidence>
<evidence type="ECO:0000256" key="4">
    <source>
        <dbReference type="PROSITE-ProRule" id="PRU00027"/>
    </source>
</evidence>
<reference evidence="6" key="1">
    <citation type="submission" date="2016-05" db="EMBL/GenBank/DDBJ databases">
        <authorList>
            <person name="Lavstsen T."/>
            <person name="Jespersen J.S."/>
        </authorList>
    </citation>
    <scope>NUCLEOTIDE SEQUENCE</scope>
    <source>
        <tissue evidence="6">Brain</tissue>
    </source>
</reference>
<name>A0A1A8I4T9_NOTKU</name>
<accession>A0A1A8I4T9</accession>
<dbReference type="GO" id="GO:0003677">
    <property type="term" value="F:DNA binding"/>
    <property type="evidence" value="ECO:0007669"/>
    <property type="project" value="InterPro"/>
</dbReference>
<dbReference type="InterPro" id="IPR036236">
    <property type="entry name" value="Znf_C2H2_sf"/>
</dbReference>
<dbReference type="PROSITE" id="PS50808">
    <property type="entry name" value="ZF_BED"/>
    <property type="match status" value="1"/>
</dbReference>
<evidence type="ECO:0000313" key="6">
    <source>
        <dbReference type="EMBL" id="SBQ92500.1"/>
    </source>
</evidence>
<protein>
    <submittedName>
        <fullName evidence="6">Si:dkeyp-106c3.2</fullName>
    </submittedName>
</protein>
<keyword evidence="2 4" id="KW-0863">Zinc-finger</keyword>
<feature type="domain" description="BED-type" evidence="5">
    <location>
        <begin position="7"/>
        <end position="57"/>
    </location>
</feature>
<keyword evidence="1" id="KW-0479">Metal-binding</keyword>
<dbReference type="SUPFAM" id="SSF57667">
    <property type="entry name" value="beta-beta-alpha zinc fingers"/>
    <property type="match status" value="1"/>
</dbReference>
<dbReference type="SMART" id="SM00614">
    <property type="entry name" value="ZnF_BED"/>
    <property type="match status" value="1"/>
</dbReference>
<organism evidence="6">
    <name type="scientific">Nothobranchius kuhntae</name>
    <name type="common">Beira killifish</name>
    <dbReference type="NCBI Taxonomy" id="321403"/>
    <lineage>
        <taxon>Eukaryota</taxon>
        <taxon>Metazoa</taxon>
        <taxon>Chordata</taxon>
        <taxon>Craniata</taxon>
        <taxon>Vertebrata</taxon>
        <taxon>Euteleostomi</taxon>
        <taxon>Actinopterygii</taxon>
        <taxon>Neopterygii</taxon>
        <taxon>Teleostei</taxon>
        <taxon>Neoteleostei</taxon>
        <taxon>Acanthomorphata</taxon>
        <taxon>Ovalentaria</taxon>
        <taxon>Atherinomorphae</taxon>
        <taxon>Cyprinodontiformes</taxon>
        <taxon>Nothobranchiidae</taxon>
        <taxon>Nothobranchius</taxon>
    </lineage>
</organism>
<keyword evidence="3" id="KW-0862">Zinc</keyword>
<sequence length="100" mass="11627">MLTAGRKRREDVWSHFSYDNIATKTTCRECGLSFRGKNTTNLKRHLQNGHFAIFSEVNPLKCCTRDDPKSNIQANKTVSTLSCWDKNSEVLYFHDYNVCY</sequence>
<evidence type="ECO:0000256" key="3">
    <source>
        <dbReference type="ARBA" id="ARBA00022833"/>
    </source>
</evidence>
<proteinExistence type="predicted"/>
<dbReference type="Pfam" id="PF02892">
    <property type="entry name" value="zf-BED"/>
    <property type="match status" value="1"/>
</dbReference>
<evidence type="ECO:0000256" key="1">
    <source>
        <dbReference type="ARBA" id="ARBA00022723"/>
    </source>
</evidence>
<dbReference type="AlphaFoldDB" id="A0A1A8I4T9"/>
<dbReference type="InterPro" id="IPR003656">
    <property type="entry name" value="Znf_BED"/>
</dbReference>